<name>A0A0M3I7N4_ASCLU</name>
<organism evidence="1 2">
    <name type="scientific">Ascaris lumbricoides</name>
    <name type="common">Giant roundworm</name>
    <dbReference type="NCBI Taxonomy" id="6252"/>
    <lineage>
        <taxon>Eukaryota</taxon>
        <taxon>Metazoa</taxon>
        <taxon>Ecdysozoa</taxon>
        <taxon>Nematoda</taxon>
        <taxon>Chromadorea</taxon>
        <taxon>Rhabditida</taxon>
        <taxon>Spirurina</taxon>
        <taxon>Ascaridomorpha</taxon>
        <taxon>Ascaridoidea</taxon>
        <taxon>Ascarididae</taxon>
        <taxon>Ascaris</taxon>
    </lineage>
</organism>
<dbReference type="WBParaSite" id="ALUE_0001322401-mRNA-1">
    <property type="protein sequence ID" value="ALUE_0001322401-mRNA-1"/>
    <property type="gene ID" value="ALUE_0001322401"/>
</dbReference>
<reference evidence="2" key="1">
    <citation type="submission" date="2017-02" db="UniProtKB">
        <authorList>
            <consortium name="WormBaseParasite"/>
        </authorList>
    </citation>
    <scope>IDENTIFICATION</scope>
</reference>
<dbReference type="AlphaFoldDB" id="A0A0M3I7N4"/>
<keyword evidence="1" id="KW-1185">Reference proteome</keyword>
<protein>
    <submittedName>
        <fullName evidence="2">Uncharacterized protein</fullName>
    </submittedName>
</protein>
<evidence type="ECO:0000313" key="1">
    <source>
        <dbReference type="Proteomes" id="UP000036681"/>
    </source>
</evidence>
<proteinExistence type="predicted"/>
<accession>A0A0M3I7N4</accession>
<evidence type="ECO:0000313" key="2">
    <source>
        <dbReference type="WBParaSite" id="ALUE_0001322401-mRNA-1"/>
    </source>
</evidence>
<dbReference type="Proteomes" id="UP000036681">
    <property type="component" value="Unplaced"/>
</dbReference>
<sequence length="110" mass="12443">MPDGLRRIATPRDIYYKQSTNITKQKEQIDTADVALQWGAKTAAGVGHQDWHCTRLPKSQSDDTSSSTDCLCKYLHAIMGRFQSEYYCGAKEIQMSSVEWAKSTKGYDSR</sequence>